<feature type="compositionally biased region" description="Basic and acidic residues" evidence="1">
    <location>
        <begin position="333"/>
        <end position="347"/>
    </location>
</feature>
<dbReference type="EMBL" id="JARBJD010000082">
    <property type="protein sequence ID" value="KAK2954074.1"/>
    <property type="molecule type" value="Genomic_DNA"/>
</dbReference>
<feature type="region of interest" description="Disordered" evidence="1">
    <location>
        <begin position="371"/>
        <end position="473"/>
    </location>
</feature>
<accession>A0ABQ9XR28</accession>
<evidence type="ECO:0000256" key="1">
    <source>
        <dbReference type="SAM" id="MobiDB-lite"/>
    </source>
</evidence>
<organism evidence="2 3">
    <name type="scientific">Blattamonas nauphoetae</name>
    <dbReference type="NCBI Taxonomy" id="2049346"/>
    <lineage>
        <taxon>Eukaryota</taxon>
        <taxon>Metamonada</taxon>
        <taxon>Preaxostyla</taxon>
        <taxon>Oxymonadida</taxon>
        <taxon>Blattamonas</taxon>
    </lineage>
</organism>
<feature type="region of interest" description="Disordered" evidence="1">
    <location>
        <begin position="567"/>
        <end position="642"/>
    </location>
</feature>
<feature type="compositionally biased region" description="Polar residues" evidence="1">
    <location>
        <begin position="103"/>
        <end position="122"/>
    </location>
</feature>
<name>A0ABQ9XR28_9EUKA</name>
<reference evidence="2 3" key="1">
    <citation type="journal article" date="2022" name="bioRxiv">
        <title>Genomics of Preaxostyla Flagellates Illuminates Evolutionary Transitions and the Path Towards Mitochondrial Loss.</title>
        <authorList>
            <person name="Novak L.V.F."/>
            <person name="Treitli S.C."/>
            <person name="Pyrih J."/>
            <person name="Halakuc P."/>
            <person name="Pipaliya S.V."/>
            <person name="Vacek V."/>
            <person name="Brzon O."/>
            <person name="Soukal P."/>
            <person name="Eme L."/>
            <person name="Dacks J.B."/>
            <person name="Karnkowska A."/>
            <person name="Elias M."/>
            <person name="Hampl V."/>
        </authorList>
    </citation>
    <scope>NUCLEOTIDE SEQUENCE [LARGE SCALE GENOMIC DNA]</scope>
    <source>
        <strain evidence="2">NAU3</strain>
        <tissue evidence="2">Gut</tissue>
    </source>
</reference>
<protein>
    <submittedName>
        <fullName evidence="2">Uncharacterized protein</fullName>
    </submittedName>
</protein>
<proteinExistence type="predicted"/>
<feature type="compositionally biased region" description="Polar residues" evidence="1">
    <location>
        <begin position="10"/>
        <end position="26"/>
    </location>
</feature>
<feature type="region of interest" description="Disordered" evidence="1">
    <location>
        <begin position="1"/>
        <end position="48"/>
    </location>
</feature>
<sequence length="737" mass="81993">MQHDQHNESDSQTSKQFVPEPSTTIPMTFGAVSGASVPMHFNSSPTETQRIDPYRHFVLIKQTNSSQACQTPNGFQPPQTQKQENHVFSPEQMTDTGDGLADPTTNSETVLKDPSPSQNIENQDNHPDPQFDQTTQASDSIDQILRINDTTNEQNSWPFECPFVSPSTTPYLEDFEGMLLDSPSPTSIQDFYMNDSLSLENFTPTGGIAEAKITSSEQEGRIEFDNRILSPSWIGGHSFASMGNAETESESLRCDSNDAIFLWSPNTPTKCCSPCSSPLQFADANSPVQGNPRLYWLESPKLMLKNEFFETNQTDSMLAADSTAELETELRNDLAVTRETDNVDGKGEASSNTYPDTTPCAAVTLPISLQQTASPHNDPDDLANEPRTMLKDPSPNPPSPNSESQVSLTDQELDQSPNSENAHSAEPTTITGTDANEFAPQQTTTIDDNHAVPSSKHQRMLKEPSPSPNGQNMDGITIEVFDTDKMEAFHINPNQTSKQRMVNLFAVSINRSDYLVVFNETRCLRISTDSPTFAKPHFFAYISLKKRLEMFQECLYVLKLFNPNNEIVDDENLPNREGKDLLDHPAKSSDKKKAASAQKLSSRSAQQSSSSRKLSKPKKKPSPTPKRSSSSQKPRIDPRTSGLCTEYGSLNIKTEFIREVRRETLNHRTLGFTYAVVTMELRNIDAELAGFLTRWVVISGCQAGLEAGQDAVLRCLIRYKSDKTCFDKHHETNTQQF</sequence>
<feature type="compositionally biased region" description="Polar residues" evidence="1">
    <location>
        <begin position="403"/>
        <end position="446"/>
    </location>
</feature>
<feature type="region of interest" description="Disordered" evidence="1">
    <location>
        <begin position="65"/>
        <end position="137"/>
    </location>
</feature>
<evidence type="ECO:0000313" key="3">
    <source>
        <dbReference type="Proteomes" id="UP001281761"/>
    </source>
</evidence>
<gene>
    <name evidence="2" type="ORF">BLNAU_10891</name>
</gene>
<comment type="caution">
    <text evidence="2">The sequence shown here is derived from an EMBL/GenBank/DDBJ whole genome shotgun (WGS) entry which is preliminary data.</text>
</comment>
<evidence type="ECO:0000313" key="2">
    <source>
        <dbReference type="EMBL" id="KAK2954074.1"/>
    </source>
</evidence>
<dbReference type="Proteomes" id="UP001281761">
    <property type="component" value="Unassembled WGS sequence"/>
</dbReference>
<feature type="compositionally biased region" description="Basic and acidic residues" evidence="1">
    <location>
        <begin position="573"/>
        <end position="593"/>
    </location>
</feature>
<feature type="compositionally biased region" description="Low complexity" evidence="1">
    <location>
        <begin position="595"/>
        <end position="612"/>
    </location>
</feature>
<feature type="region of interest" description="Disordered" evidence="1">
    <location>
        <begin position="333"/>
        <end position="359"/>
    </location>
</feature>
<feature type="compositionally biased region" description="Polar residues" evidence="1">
    <location>
        <begin position="65"/>
        <end position="82"/>
    </location>
</feature>
<keyword evidence="3" id="KW-1185">Reference proteome</keyword>